<dbReference type="Pfam" id="PF03595">
    <property type="entry name" value="SLAC1"/>
    <property type="match status" value="1"/>
</dbReference>
<feature type="transmembrane region" description="Helical" evidence="5">
    <location>
        <begin position="53"/>
        <end position="71"/>
    </location>
</feature>
<dbReference type="Gene3D" id="1.50.10.150">
    <property type="entry name" value="Voltage-dependent anion channel"/>
    <property type="match status" value="1"/>
</dbReference>
<evidence type="ECO:0000256" key="4">
    <source>
        <dbReference type="ARBA" id="ARBA00023136"/>
    </source>
</evidence>
<feature type="transmembrane region" description="Helical" evidence="5">
    <location>
        <begin position="221"/>
        <end position="242"/>
    </location>
</feature>
<feature type="transmembrane region" description="Helical" evidence="5">
    <location>
        <begin position="187"/>
        <end position="209"/>
    </location>
</feature>
<feature type="transmembrane region" description="Helical" evidence="5">
    <location>
        <begin position="248"/>
        <end position="274"/>
    </location>
</feature>
<evidence type="ECO:0000256" key="5">
    <source>
        <dbReference type="SAM" id="Phobius"/>
    </source>
</evidence>
<dbReference type="Proteomes" id="UP000002522">
    <property type="component" value="Chromosome"/>
</dbReference>
<proteinExistence type="predicted"/>
<dbReference type="GO" id="GO:0005886">
    <property type="term" value="C:plasma membrane"/>
    <property type="evidence" value="ECO:0007669"/>
    <property type="project" value="TreeGrafter"/>
</dbReference>
<dbReference type="PANTHER" id="PTHR37955">
    <property type="entry name" value="TELLURITE RESISTANCE PROTEIN TEHA"/>
    <property type="match status" value="1"/>
</dbReference>
<feature type="transmembrane region" description="Helical" evidence="5">
    <location>
        <begin position="92"/>
        <end position="114"/>
    </location>
</feature>
<dbReference type="InterPro" id="IPR038665">
    <property type="entry name" value="Voltage-dep_anion_channel_sf"/>
</dbReference>
<dbReference type="PANTHER" id="PTHR37955:SF1">
    <property type="entry name" value="DEP DOMAIN-CONTAINING PROTEIN"/>
    <property type="match status" value="1"/>
</dbReference>
<dbReference type="InParanoid" id="Q8EWI6"/>
<comment type="subcellular location">
    <subcellularLocation>
        <location evidence="1">Membrane</location>
        <topology evidence="1">Multi-pass membrane protein</topology>
    </subcellularLocation>
</comment>
<evidence type="ECO:0000256" key="1">
    <source>
        <dbReference type="ARBA" id="ARBA00004141"/>
    </source>
</evidence>
<keyword evidence="2 5" id="KW-0812">Transmembrane</keyword>
<dbReference type="GO" id="GO:0046583">
    <property type="term" value="F:monoatomic cation efflux transmembrane transporter activity"/>
    <property type="evidence" value="ECO:0007669"/>
    <property type="project" value="TreeGrafter"/>
</dbReference>
<protein>
    <recommendedName>
        <fullName evidence="8">C4-dicarboxylate transporter/malic acid transport protein</fullName>
    </recommendedName>
</protein>
<gene>
    <name evidence="6" type="ordered locus">MYPE2190</name>
</gene>
<dbReference type="InterPro" id="IPR052951">
    <property type="entry name" value="Tellurite_res_ion_channel"/>
</dbReference>
<sequence length="379" mass="43842">MEYSMKINTNKFLKRTSHLPIAYTGLSLGFGGIGNCLSLLFNNFNNSNFNASWISYITIFLVIFILLVITIRNCCHPKLLKWELKEQMMVSLLPTYCMSFMLVAGFIASFDSYMYSSSQIIGSILLIIAVGFHFVILGYFIFSVYKHNFKIKNDLVYGSYYVPPIGLIVACTVANNFSLIPNEFFQFIWYFGFISYVLMFLFVTYFMLFKNKPEESRYASIAVWFAPINLVPSGFIKVFMWITESNYSQTYIFTLFILTTIWGFVFSSLLYIYIFRTFKNYKFNPVFCSMTFPSAIGATSMVLTAGQYRKLATNILDTNSISYQFFNSGQWIFGIAGFIFSIVSFLIISYILVRMFILGYKILFTNLKDNETHPCYLSK</sequence>
<dbReference type="EMBL" id="BA000026">
    <property type="protein sequence ID" value="BAC44010.1"/>
    <property type="molecule type" value="Genomic_DNA"/>
</dbReference>
<evidence type="ECO:0008006" key="8">
    <source>
        <dbReference type="Google" id="ProtNLM"/>
    </source>
</evidence>
<keyword evidence="3 5" id="KW-1133">Transmembrane helix</keyword>
<accession>Q8EWI6</accession>
<feature type="transmembrane region" description="Helical" evidence="5">
    <location>
        <begin position="120"/>
        <end position="142"/>
    </location>
</feature>
<dbReference type="STRING" id="272633.gene:10731319"/>
<keyword evidence="4 5" id="KW-0472">Membrane</keyword>
<feature type="transmembrane region" description="Helical" evidence="5">
    <location>
        <begin position="328"/>
        <end position="353"/>
    </location>
</feature>
<feature type="transmembrane region" description="Helical" evidence="5">
    <location>
        <begin position="21"/>
        <end position="41"/>
    </location>
</feature>
<dbReference type="AlphaFoldDB" id="Q8EWI6"/>
<keyword evidence="7" id="KW-1185">Reference proteome</keyword>
<evidence type="ECO:0000313" key="6">
    <source>
        <dbReference type="EMBL" id="BAC44010.1"/>
    </source>
</evidence>
<feature type="transmembrane region" description="Helical" evidence="5">
    <location>
        <begin position="286"/>
        <end position="308"/>
    </location>
</feature>
<feature type="transmembrane region" description="Helical" evidence="5">
    <location>
        <begin position="154"/>
        <end position="175"/>
    </location>
</feature>
<dbReference type="KEGG" id="mpe:MYPE2190"/>
<dbReference type="InterPro" id="IPR004695">
    <property type="entry name" value="SLAC1/Mae1/Ssu1/TehA"/>
</dbReference>
<dbReference type="eggNOG" id="COG1275">
    <property type="taxonomic scope" value="Bacteria"/>
</dbReference>
<evidence type="ECO:0000313" key="7">
    <source>
        <dbReference type="Proteomes" id="UP000002522"/>
    </source>
</evidence>
<evidence type="ECO:0000256" key="2">
    <source>
        <dbReference type="ARBA" id="ARBA00022692"/>
    </source>
</evidence>
<organism evidence="6 7">
    <name type="scientific">Malacoplasma penetrans (strain HF-2)</name>
    <name type="common">Mycoplasma penetrans</name>
    <dbReference type="NCBI Taxonomy" id="272633"/>
    <lineage>
        <taxon>Bacteria</taxon>
        <taxon>Bacillati</taxon>
        <taxon>Mycoplasmatota</taxon>
        <taxon>Mycoplasmoidales</taxon>
        <taxon>Mycoplasmoidaceae</taxon>
        <taxon>Malacoplasma</taxon>
    </lineage>
</organism>
<dbReference type="HOGENOM" id="CLU_729218_0_0_14"/>
<evidence type="ECO:0000256" key="3">
    <source>
        <dbReference type="ARBA" id="ARBA00022989"/>
    </source>
</evidence>
<name>Q8EWI6_MALP2</name>
<reference evidence="6 7" key="1">
    <citation type="journal article" date="2002" name="Nucleic Acids Res.">
        <title>The complete genomic sequence of Mycoplasma penetrans, an intracellular bacterial pathogen in humans.</title>
        <authorList>
            <person name="Sasaki Y."/>
            <person name="Ishikawa J."/>
            <person name="Yamashita A."/>
            <person name="Oshima K."/>
            <person name="Kenri T."/>
            <person name="Furuya K."/>
            <person name="Yoshino C."/>
            <person name="Horino A."/>
            <person name="Shiba T."/>
            <person name="Sasaki T."/>
            <person name="Hattori M."/>
        </authorList>
    </citation>
    <scope>NUCLEOTIDE SEQUENCE [LARGE SCALE GENOMIC DNA]</scope>
    <source>
        <strain evidence="6 7">HF-2</strain>
    </source>
</reference>